<gene>
    <name evidence="1" type="ORF">KIW84_014225</name>
</gene>
<evidence type="ECO:0000313" key="1">
    <source>
        <dbReference type="EMBL" id="KAI5446299.1"/>
    </source>
</evidence>
<evidence type="ECO:0000313" key="2">
    <source>
        <dbReference type="Proteomes" id="UP001058974"/>
    </source>
</evidence>
<organism evidence="1 2">
    <name type="scientific">Pisum sativum</name>
    <name type="common">Garden pea</name>
    <name type="synonym">Lathyrus oleraceus</name>
    <dbReference type="NCBI Taxonomy" id="3888"/>
    <lineage>
        <taxon>Eukaryota</taxon>
        <taxon>Viridiplantae</taxon>
        <taxon>Streptophyta</taxon>
        <taxon>Embryophyta</taxon>
        <taxon>Tracheophyta</taxon>
        <taxon>Spermatophyta</taxon>
        <taxon>Magnoliopsida</taxon>
        <taxon>eudicotyledons</taxon>
        <taxon>Gunneridae</taxon>
        <taxon>Pentapetalae</taxon>
        <taxon>rosids</taxon>
        <taxon>fabids</taxon>
        <taxon>Fabales</taxon>
        <taxon>Fabaceae</taxon>
        <taxon>Papilionoideae</taxon>
        <taxon>50 kb inversion clade</taxon>
        <taxon>NPAAA clade</taxon>
        <taxon>Hologalegina</taxon>
        <taxon>IRL clade</taxon>
        <taxon>Fabeae</taxon>
        <taxon>Lathyrus</taxon>
    </lineage>
</organism>
<dbReference type="Gramene" id="Psat01G0422500-T1">
    <property type="protein sequence ID" value="KAI5446299.1"/>
    <property type="gene ID" value="KIW84_014225"/>
</dbReference>
<dbReference type="AlphaFoldDB" id="A0A9D5GZ90"/>
<reference evidence="1 2" key="1">
    <citation type="journal article" date="2022" name="Nat. Genet.">
        <title>Improved pea reference genome and pan-genome highlight genomic features and evolutionary characteristics.</title>
        <authorList>
            <person name="Yang T."/>
            <person name="Liu R."/>
            <person name="Luo Y."/>
            <person name="Hu S."/>
            <person name="Wang D."/>
            <person name="Wang C."/>
            <person name="Pandey M.K."/>
            <person name="Ge S."/>
            <person name="Xu Q."/>
            <person name="Li N."/>
            <person name="Li G."/>
            <person name="Huang Y."/>
            <person name="Saxena R.K."/>
            <person name="Ji Y."/>
            <person name="Li M."/>
            <person name="Yan X."/>
            <person name="He Y."/>
            <person name="Liu Y."/>
            <person name="Wang X."/>
            <person name="Xiang C."/>
            <person name="Varshney R.K."/>
            <person name="Ding H."/>
            <person name="Gao S."/>
            <person name="Zong X."/>
        </authorList>
    </citation>
    <scope>NUCLEOTIDE SEQUENCE [LARGE SCALE GENOMIC DNA]</scope>
    <source>
        <strain evidence="1 2">cv. Zhongwan 6</strain>
    </source>
</reference>
<dbReference type="Proteomes" id="UP001058974">
    <property type="component" value="Chromosome 1"/>
</dbReference>
<protein>
    <submittedName>
        <fullName evidence="1">Uncharacterized protein</fullName>
    </submittedName>
</protein>
<accession>A0A9D5GZ90</accession>
<comment type="caution">
    <text evidence="1">The sequence shown here is derived from an EMBL/GenBank/DDBJ whole genome shotgun (WGS) entry which is preliminary data.</text>
</comment>
<name>A0A9D5GZ90_PEA</name>
<keyword evidence="2" id="KW-1185">Reference proteome</keyword>
<sequence>MMFQMLQVIGQYSGAANEDPHLHLRQFLELESNFNIPGISDDVFSGGALLSMSYEDSYKFIEIINANTYQWPVTKASIVSTHKKPYGFHEVSETTTLAAQASQIHHGEKLNDKL</sequence>
<dbReference type="EMBL" id="JAMSHJ010000001">
    <property type="protein sequence ID" value="KAI5446299.1"/>
    <property type="molecule type" value="Genomic_DNA"/>
</dbReference>
<proteinExistence type="predicted"/>